<dbReference type="CDD" id="cd01347">
    <property type="entry name" value="ligand_gated_channel"/>
    <property type="match status" value="1"/>
</dbReference>
<evidence type="ECO:0000256" key="14">
    <source>
        <dbReference type="RuleBase" id="RU003357"/>
    </source>
</evidence>
<evidence type="ECO:0000256" key="8">
    <source>
        <dbReference type="ARBA" id="ARBA00023065"/>
    </source>
</evidence>
<evidence type="ECO:0000256" key="5">
    <source>
        <dbReference type="ARBA" id="ARBA00022692"/>
    </source>
</evidence>
<evidence type="ECO:0000313" key="19">
    <source>
        <dbReference type="Proteomes" id="UP000057938"/>
    </source>
</evidence>
<dbReference type="GO" id="GO:0009279">
    <property type="term" value="C:cell outer membrane"/>
    <property type="evidence" value="ECO:0007669"/>
    <property type="project" value="UniProtKB-SubCell"/>
</dbReference>
<protein>
    <submittedName>
        <fullName evidence="18">Outer membrane receptor protein, mostly Fe transport</fullName>
    </submittedName>
</protein>
<proteinExistence type="inferred from homology"/>
<evidence type="ECO:0000256" key="2">
    <source>
        <dbReference type="ARBA" id="ARBA00022448"/>
    </source>
</evidence>
<keyword evidence="19" id="KW-1185">Reference proteome</keyword>
<evidence type="ECO:0000256" key="7">
    <source>
        <dbReference type="ARBA" id="ARBA00023004"/>
    </source>
</evidence>
<evidence type="ECO:0000256" key="10">
    <source>
        <dbReference type="ARBA" id="ARBA00023136"/>
    </source>
</evidence>
<dbReference type="InterPro" id="IPR010917">
    <property type="entry name" value="TonB_rcpt_CS"/>
</dbReference>
<reference evidence="18 19" key="1">
    <citation type="submission" date="2015-09" db="EMBL/GenBank/DDBJ databases">
        <title>Complete genome sequence of a benzo[a]pyrene-degrading bacterium Altererythrobacter epoxidivorans CGMCC 1.7731T.</title>
        <authorList>
            <person name="Li Z."/>
            <person name="Cheng H."/>
            <person name="Huo Y."/>
            <person name="Xu X."/>
        </authorList>
    </citation>
    <scope>NUCLEOTIDE SEQUENCE [LARGE SCALE GENOMIC DNA]</scope>
    <source>
        <strain evidence="18 19">CGMCC 1.7731</strain>
    </source>
</reference>
<dbReference type="InterPro" id="IPR036942">
    <property type="entry name" value="Beta-barrel_TonB_sf"/>
</dbReference>
<keyword evidence="11 12" id="KW-0998">Cell outer membrane</keyword>
<feature type="short sequence motif" description="TonB C-terminal box" evidence="13">
    <location>
        <begin position="767"/>
        <end position="784"/>
    </location>
</feature>
<keyword evidence="4" id="KW-0410">Iron transport</keyword>
<dbReference type="InterPro" id="IPR000531">
    <property type="entry name" value="Beta-barrel_TonB"/>
</dbReference>
<dbReference type="EMBL" id="CP012669">
    <property type="protein sequence ID" value="ALE17971.1"/>
    <property type="molecule type" value="Genomic_DNA"/>
</dbReference>
<feature type="signal peptide" evidence="15">
    <location>
        <begin position="1"/>
        <end position="28"/>
    </location>
</feature>
<gene>
    <name evidence="18" type="ORF">AMC99_02700</name>
</gene>
<evidence type="ECO:0000256" key="6">
    <source>
        <dbReference type="ARBA" id="ARBA00022729"/>
    </source>
</evidence>
<evidence type="ECO:0000256" key="13">
    <source>
        <dbReference type="PROSITE-ProRule" id="PRU10144"/>
    </source>
</evidence>
<evidence type="ECO:0000256" key="3">
    <source>
        <dbReference type="ARBA" id="ARBA00022452"/>
    </source>
</evidence>
<dbReference type="GO" id="GO:0006826">
    <property type="term" value="P:iron ion transport"/>
    <property type="evidence" value="ECO:0007669"/>
    <property type="project" value="UniProtKB-KW"/>
</dbReference>
<keyword evidence="6 15" id="KW-0732">Signal</keyword>
<keyword evidence="3 12" id="KW-1134">Transmembrane beta strand</keyword>
<dbReference type="PANTHER" id="PTHR32552:SF81">
    <property type="entry name" value="TONB-DEPENDENT OUTER MEMBRANE RECEPTOR"/>
    <property type="match status" value="1"/>
</dbReference>
<dbReference type="Proteomes" id="UP000057938">
    <property type="component" value="Chromosome"/>
</dbReference>
<dbReference type="PROSITE" id="PS51257">
    <property type="entry name" value="PROKAR_LIPOPROTEIN"/>
    <property type="match status" value="1"/>
</dbReference>
<dbReference type="Pfam" id="PF07715">
    <property type="entry name" value="Plug"/>
    <property type="match status" value="1"/>
</dbReference>
<dbReference type="InterPro" id="IPR012910">
    <property type="entry name" value="Plug_dom"/>
</dbReference>
<sequence>MTLFSKKNAAVLLAGSAMSCLVAIPAHAQSADNAAAGEAEFQPTNEIVVIARKREERLLDVPIAITALGQEQLDDLGANDLSGVQGATPNVNVVQGRGSASSANFFIRGIGQPDALQTFDPAVGVYIDGVYLSRIQGALLNLYDVERVEVLRGPQGTLYGKNTIGGAVNIVSKKPDLDYMTGEASFTYGKYDETIAKGYISAPIAPGSVALSLAGLYDNRDGIVTDPATGKKYNDRNNLSFRGILRAQPSDAVEVLLSGDYTRQRNKLTLGCATTDLIGFDYNATFTGLTPFVIAPNSDCDNYDYEASTSFTGDEGQKLEHWGVSGTVNVELSDMLTLSSITAYRKLTPDLFIDIDATDTEVGDVFVGVNQKQFSQELQLKLDADRLAGVFGLYYLNEQITSQQTAWADNYLRYIGTPLEFIRTIEDDQELDSYAAFGQLTYDFTDKFSMTAGLRYTHEKKSYYRHTDALLSSAVFQTDILASSYTFPDDLPAPFNDIDSVSFDAWTPMVSASYKPTANTMIYASASRGFKSGGFNGRVNGLADVTLEVDGDTVVVPYFAPEKVWTYEVGAKGSWLDGRVNVSVAAFHSDYKDFQARVGGGNTGVTGGSFPVLNAGKLTIQGIEVEGSVKPSTPLTIMASVGYLNAKYDEFTDGRRAPAFSCNPTGNAVTCEPAFAPPLTARVGMDYTVPVGDDASLSFGGDMRFVDKHYLSVDNREGLEEDGYYLGNVYAEIDWGGYYLRGMVKNVTNSLYKTDGQEFSSVGNIQTVYFGDPRTWQVTAGFRF</sequence>
<evidence type="ECO:0000259" key="17">
    <source>
        <dbReference type="Pfam" id="PF07715"/>
    </source>
</evidence>
<dbReference type="PROSITE" id="PS52016">
    <property type="entry name" value="TONB_DEPENDENT_REC_3"/>
    <property type="match status" value="1"/>
</dbReference>
<dbReference type="KEGG" id="aep:AMC99_02700"/>
<feature type="domain" description="TonB-dependent receptor plug" evidence="17">
    <location>
        <begin position="58"/>
        <end position="167"/>
    </location>
</feature>
<evidence type="ECO:0000313" key="18">
    <source>
        <dbReference type="EMBL" id="ALE17971.1"/>
    </source>
</evidence>
<keyword evidence="8" id="KW-0406">Ion transport</keyword>
<keyword evidence="5 12" id="KW-0812">Transmembrane</keyword>
<evidence type="ECO:0000256" key="11">
    <source>
        <dbReference type="ARBA" id="ARBA00023237"/>
    </source>
</evidence>
<dbReference type="Gene3D" id="2.40.170.20">
    <property type="entry name" value="TonB-dependent receptor, beta-barrel domain"/>
    <property type="match status" value="1"/>
</dbReference>
<comment type="similarity">
    <text evidence="12 14">Belongs to the TonB-dependent receptor family.</text>
</comment>
<evidence type="ECO:0000256" key="9">
    <source>
        <dbReference type="ARBA" id="ARBA00023077"/>
    </source>
</evidence>
<keyword evidence="9 14" id="KW-0798">TonB box</keyword>
<feature type="chain" id="PRO_5005797996" evidence="15">
    <location>
        <begin position="29"/>
        <end position="784"/>
    </location>
</feature>
<evidence type="ECO:0000256" key="1">
    <source>
        <dbReference type="ARBA" id="ARBA00004571"/>
    </source>
</evidence>
<name>A0A0M4LXK8_9SPHN</name>
<evidence type="ECO:0000256" key="12">
    <source>
        <dbReference type="PROSITE-ProRule" id="PRU01360"/>
    </source>
</evidence>
<comment type="subcellular location">
    <subcellularLocation>
        <location evidence="1 12">Cell outer membrane</location>
        <topology evidence="1 12">Multi-pass membrane protein</topology>
    </subcellularLocation>
</comment>
<keyword evidence="18" id="KW-0675">Receptor</keyword>
<dbReference type="PROSITE" id="PS01156">
    <property type="entry name" value="TONB_DEPENDENT_REC_2"/>
    <property type="match status" value="1"/>
</dbReference>
<evidence type="ECO:0000256" key="4">
    <source>
        <dbReference type="ARBA" id="ARBA00022496"/>
    </source>
</evidence>
<keyword evidence="2 12" id="KW-0813">Transport</keyword>
<dbReference type="Pfam" id="PF00593">
    <property type="entry name" value="TonB_dep_Rec_b-barrel"/>
    <property type="match status" value="1"/>
</dbReference>
<dbReference type="SUPFAM" id="SSF56935">
    <property type="entry name" value="Porins"/>
    <property type="match status" value="1"/>
</dbReference>
<dbReference type="AlphaFoldDB" id="A0A0M4LXK8"/>
<feature type="domain" description="TonB-dependent receptor-like beta-barrel" evidence="16">
    <location>
        <begin position="281"/>
        <end position="746"/>
    </location>
</feature>
<dbReference type="PANTHER" id="PTHR32552">
    <property type="entry name" value="FERRICHROME IRON RECEPTOR-RELATED"/>
    <property type="match status" value="1"/>
</dbReference>
<evidence type="ECO:0000256" key="15">
    <source>
        <dbReference type="SAM" id="SignalP"/>
    </source>
</evidence>
<keyword evidence="7" id="KW-0408">Iron</keyword>
<organism evidence="18 19">
    <name type="scientific">Altererythrobacter epoxidivorans</name>
    <dbReference type="NCBI Taxonomy" id="361183"/>
    <lineage>
        <taxon>Bacteria</taxon>
        <taxon>Pseudomonadati</taxon>
        <taxon>Pseudomonadota</taxon>
        <taxon>Alphaproteobacteria</taxon>
        <taxon>Sphingomonadales</taxon>
        <taxon>Erythrobacteraceae</taxon>
        <taxon>Altererythrobacter</taxon>
    </lineage>
</organism>
<keyword evidence="10 12" id="KW-0472">Membrane</keyword>
<evidence type="ECO:0000259" key="16">
    <source>
        <dbReference type="Pfam" id="PF00593"/>
    </source>
</evidence>
<dbReference type="STRING" id="361183.AMC99_02700"/>
<dbReference type="PATRIC" id="fig|361183.4.peg.2653"/>
<dbReference type="InterPro" id="IPR039426">
    <property type="entry name" value="TonB-dep_rcpt-like"/>
</dbReference>
<accession>A0A0M4LXK8</accession>